<dbReference type="Proteomes" id="UP001152795">
    <property type="component" value="Unassembled WGS sequence"/>
</dbReference>
<evidence type="ECO:0000256" key="1">
    <source>
        <dbReference type="SAM" id="MobiDB-lite"/>
    </source>
</evidence>
<feature type="compositionally biased region" description="Polar residues" evidence="1">
    <location>
        <begin position="78"/>
        <end position="98"/>
    </location>
</feature>
<keyword evidence="3" id="KW-1185">Reference proteome</keyword>
<dbReference type="EMBL" id="CACRXK020010106">
    <property type="protein sequence ID" value="CAB4018650.1"/>
    <property type="molecule type" value="Genomic_DNA"/>
</dbReference>
<evidence type="ECO:0000313" key="3">
    <source>
        <dbReference type="Proteomes" id="UP001152795"/>
    </source>
</evidence>
<protein>
    <submittedName>
        <fullName evidence="2">Uncharacterized protein</fullName>
    </submittedName>
</protein>
<evidence type="ECO:0000313" key="2">
    <source>
        <dbReference type="EMBL" id="CAB4018650.1"/>
    </source>
</evidence>
<organism evidence="2 3">
    <name type="scientific">Paramuricea clavata</name>
    <name type="common">Red gorgonian</name>
    <name type="synonym">Violescent sea-whip</name>
    <dbReference type="NCBI Taxonomy" id="317549"/>
    <lineage>
        <taxon>Eukaryota</taxon>
        <taxon>Metazoa</taxon>
        <taxon>Cnidaria</taxon>
        <taxon>Anthozoa</taxon>
        <taxon>Octocorallia</taxon>
        <taxon>Malacalcyonacea</taxon>
        <taxon>Plexauridae</taxon>
        <taxon>Paramuricea</taxon>
    </lineage>
</organism>
<name>A0A6S7IPG2_PARCT</name>
<proteinExistence type="predicted"/>
<gene>
    <name evidence="2" type="ORF">PACLA_8A061250</name>
</gene>
<reference evidence="2" key="1">
    <citation type="submission" date="2020-04" db="EMBL/GenBank/DDBJ databases">
        <authorList>
            <person name="Alioto T."/>
            <person name="Alioto T."/>
            <person name="Gomez Garrido J."/>
        </authorList>
    </citation>
    <scope>NUCLEOTIDE SEQUENCE</scope>
    <source>
        <strain evidence="2">A484AB</strain>
    </source>
</reference>
<sequence>MAESFVINCNHLTNCDVDATIKRQSNEYFNTEMDRIEDIKQNVNEWNERLMLVLDMHDVRQEDSVSNYVGLRQRSHARNISQRSKGGSNTSGYSNKTPRNFKKSVHPIAAQWKGQSARSSCWKQRSEQRRQDEYKITFTH</sequence>
<dbReference type="AlphaFoldDB" id="A0A6S7IPG2"/>
<comment type="caution">
    <text evidence="2">The sequence shown here is derived from an EMBL/GenBank/DDBJ whole genome shotgun (WGS) entry which is preliminary data.</text>
</comment>
<accession>A0A6S7IPG2</accession>
<feature type="region of interest" description="Disordered" evidence="1">
    <location>
        <begin position="70"/>
        <end position="103"/>
    </location>
</feature>